<reference evidence="6 7" key="1">
    <citation type="submission" date="2018-05" db="EMBL/GenBank/DDBJ databases">
        <title>Genomic Encyclopedia of Type Strains, Phase IV (KMG-IV): sequencing the most valuable type-strain genomes for metagenomic binning, comparative biology and taxonomic classification.</title>
        <authorList>
            <person name="Goeker M."/>
        </authorList>
    </citation>
    <scope>NUCLEOTIDE SEQUENCE [LARGE SCALE GENOMIC DNA]</scope>
    <source>
        <strain evidence="6 7">DSM 24906</strain>
    </source>
</reference>
<evidence type="ECO:0000256" key="1">
    <source>
        <dbReference type="ARBA" id="ARBA00022801"/>
    </source>
</evidence>
<keyword evidence="7" id="KW-1185">Reference proteome</keyword>
<feature type="active site" description="Proton acceptor" evidence="4">
    <location>
        <position position="166"/>
    </location>
</feature>
<evidence type="ECO:0000313" key="7">
    <source>
        <dbReference type="Proteomes" id="UP000245921"/>
    </source>
</evidence>
<dbReference type="EMBL" id="QGGI01000002">
    <property type="protein sequence ID" value="PWJ96275.1"/>
    <property type="molecule type" value="Genomic_DNA"/>
</dbReference>
<comment type="caution">
    <text evidence="6">The sequence shown here is derived from an EMBL/GenBank/DDBJ whole genome shotgun (WGS) entry which is preliminary data.</text>
</comment>
<dbReference type="Gene3D" id="3.40.1090.10">
    <property type="entry name" value="Cytosolic phospholipase A2 catalytic domain"/>
    <property type="match status" value="1"/>
</dbReference>
<feature type="short sequence motif" description="DGA/G" evidence="4">
    <location>
        <begin position="166"/>
        <end position="168"/>
    </location>
</feature>
<dbReference type="AlphaFoldDB" id="A0AA45C8Z8"/>
<evidence type="ECO:0000256" key="4">
    <source>
        <dbReference type="PROSITE-ProRule" id="PRU01161"/>
    </source>
</evidence>
<dbReference type="Pfam" id="PF01734">
    <property type="entry name" value="Patatin"/>
    <property type="match status" value="1"/>
</dbReference>
<evidence type="ECO:0000259" key="5">
    <source>
        <dbReference type="PROSITE" id="PS51635"/>
    </source>
</evidence>
<evidence type="ECO:0000256" key="2">
    <source>
        <dbReference type="ARBA" id="ARBA00022963"/>
    </source>
</evidence>
<feature type="active site" description="Nucleophile" evidence="4">
    <location>
        <position position="39"/>
    </location>
</feature>
<dbReference type="GO" id="GO:0016042">
    <property type="term" value="P:lipid catabolic process"/>
    <property type="evidence" value="ECO:0007669"/>
    <property type="project" value="UniProtKB-UniRule"/>
</dbReference>
<dbReference type="InterPro" id="IPR016035">
    <property type="entry name" value="Acyl_Trfase/lysoPLipase"/>
</dbReference>
<gene>
    <name evidence="6" type="ORF">C7380_102193</name>
</gene>
<accession>A0AA45C8Z8</accession>
<dbReference type="GO" id="GO:0016787">
    <property type="term" value="F:hydrolase activity"/>
    <property type="evidence" value="ECO:0007669"/>
    <property type="project" value="UniProtKB-UniRule"/>
</dbReference>
<dbReference type="InterPro" id="IPR050301">
    <property type="entry name" value="NTE"/>
</dbReference>
<protein>
    <submittedName>
        <fullName evidence="6">NTE family protein</fullName>
    </submittedName>
</protein>
<evidence type="ECO:0000313" key="6">
    <source>
        <dbReference type="EMBL" id="PWJ96275.1"/>
    </source>
</evidence>
<dbReference type="Proteomes" id="UP000245921">
    <property type="component" value="Unassembled WGS sequence"/>
</dbReference>
<dbReference type="SUPFAM" id="SSF52151">
    <property type="entry name" value="FabD/lysophospholipase-like"/>
    <property type="match status" value="1"/>
</dbReference>
<keyword evidence="2 4" id="KW-0442">Lipid degradation</keyword>
<dbReference type="RefSeq" id="WP_109603893.1">
    <property type="nucleotide sequence ID" value="NZ_QGGI01000002.1"/>
</dbReference>
<dbReference type="PANTHER" id="PTHR14226">
    <property type="entry name" value="NEUROPATHY TARGET ESTERASE/SWISS CHEESE D.MELANOGASTER"/>
    <property type="match status" value="1"/>
</dbReference>
<feature type="short sequence motif" description="GXSXG" evidence="4">
    <location>
        <begin position="37"/>
        <end position="41"/>
    </location>
</feature>
<feature type="domain" description="PNPLA" evidence="5">
    <location>
        <begin position="5"/>
        <end position="179"/>
    </location>
</feature>
<sequence>MKYGLALGSGGIRGLAHVALINLLKEKRNQKIDIISGCSAGAVIGALFALDPELDLYNKVEQVLKNNLSELNKITKSLNSKINMFTKIISTTGINTNDIIYNSLKEIFHNKKFSDCKIPFYAITFDLETGEEIIINEGFIIDAVMASANVPAAFYPLRIGGMLLVDGGSITPVPANVLKEEGADYIISCDISQPDFKEEYDNGIEYINTVDEFKIELINQREKAISDEYYIFDEQLSWEQFTQYDYVYKKAYEKFGSEIL</sequence>
<comment type="caution">
    <text evidence="4">Lacks conserved residue(s) required for the propagation of feature annotation.</text>
</comment>
<dbReference type="InterPro" id="IPR002641">
    <property type="entry name" value="PNPLA_dom"/>
</dbReference>
<keyword evidence="1 4" id="KW-0378">Hydrolase</keyword>
<organism evidence="6 7">
    <name type="scientific">Oceanotoga teriensis</name>
    <dbReference type="NCBI Taxonomy" id="515440"/>
    <lineage>
        <taxon>Bacteria</taxon>
        <taxon>Thermotogati</taxon>
        <taxon>Thermotogota</taxon>
        <taxon>Thermotogae</taxon>
        <taxon>Petrotogales</taxon>
        <taxon>Petrotogaceae</taxon>
        <taxon>Oceanotoga</taxon>
    </lineage>
</organism>
<evidence type="ECO:0000256" key="3">
    <source>
        <dbReference type="ARBA" id="ARBA00023098"/>
    </source>
</evidence>
<name>A0AA45C8Z8_9BACT</name>
<keyword evidence="3 4" id="KW-0443">Lipid metabolism</keyword>
<dbReference type="PROSITE" id="PS51635">
    <property type="entry name" value="PNPLA"/>
    <property type="match status" value="1"/>
</dbReference>
<dbReference type="PANTHER" id="PTHR14226:SF29">
    <property type="entry name" value="NEUROPATHY TARGET ESTERASE SWS"/>
    <property type="match status" value="1"/>
</dbReference>
<proteinExistence type="predicted"/>